<reference evidence="2" key="1">
    <citation type="submission" date="2014-12" db="EMBL/GenBank/DDBJ databases">
        <title>Insight into the proteome of Arion vulgaris.</title>
        <authorList>
            <person name="Aradska J."/>
            <person name="Bulat T."/>
            <person name="Smidak R."/>
            <person name="Sarate P."/>
            <person name="Gangsoo J."/>
            <person name="Sialana F."/>
            <person name="Bilban M."/>
            <person name="Lubec G."/>
        </authorList>
    </citation>
    <scope>NUCLEOTIDE SEQUENCE</scope>
    <source>
        <tissue evidence="2">Skin</tissue>
    </source>
</reference>
<name>A0A0B7C212_9EUPU</name>
<accession>A0A0B7C212</accession>
<feature type="non-terminal residue" evidence="2">
    <location>
        <position position="72"/>
    </location>
</feature>
<evidence type="ECO:0000256" key="1">
    <source>
        <dbReference type="SAM" id="MobiDB-lite"/>
    </source>
</evidence>
<protein>
    <submittedName>
        <fullName evidence="2">Uncharacterized protein</fullName>
    </submittedName>
</protein>
<dbReference type="EMBL" id="HACG01052608">
    <property type="protein sequence ID" value="CEK99479.1"/>
    <property type="molecule type" value="Transcribed_RNA"/>
</dbReference>
<feature type="compositionally biased region" description="Acidic residues" evidence="1">
    <location>
        <begin position="11"/>
        <end position="22"/>
    </location>
</feature>
<feature type="region of interest" description="Disordered" evidence="1">
    <location>
        <begin position="1"/>
        <end position="31"/>
    </location>
</feature>
<feature type="region of interest" description="Disordered" evidence="1">
    <location>
        <begin position="44"/>
        <end position="72"/>
    </location>
</feature>
<feature type="non-terminal residue" evidence="2">
    <location>
        <position position="1"/>
    </location>
</feature>
<dbReference type="AlphaFoldDB" id="A0A0B7C212"/>
<proteinExistence type="predicted"/>
<organism evidence="2">
    <name type="scientific">Arion vulgaris</name>
    <dbReference type="NCBI Taxonomy" id="1028688"/>
    <lineage>
        <taxon>Eukaryota</taxon>
        <taxon>Metazoa</taxon>
        <taxon>Spiralia</taxon>
        <taxon>Lophotrochozoa</taxon>
        <taxon>Mollusca</taxon>
        <taxon>Gastropoda</taxon>
        <taxon>Heterobranchia</taxon>
        <taxon>Euthyneura</taxon>
        <taxon>Panpulmonata</taxon>
        <taxon>Eupulmonata</taxon>
        <taxon>Stylommatophora</taxon>
        <taxon>Helicina</taxon>
        <taxon>Arionoidea</taxon>
        <taxon>Arionidae</taxon>
        <taxon>Arion</taxon>
    </lineage>
</organism>
<evidence type="ECO:0000313" key="2">
    <source>
        <dbReference type="EMBL" id="CEK99479.1"/>
    </source>
</evidence>
<gene>
    <name evidence="2" type="primary">ORF221346</name>
</gene>
<sequence length="72" mass="8090">KSVNRRTDQVEVSDETSPENDDATQSSHDRQEAALGLAELSLIGGEGMHLEKNPQTKTRTFFREEEEDESDP</sequence>